<evidence type="ECO:0008006" key="4">
    <source>
        <dbReference type="Google" id="ProtNLM"/>
    </source>
</evidence>
<keyword evidence="1" id="KW-0732">Signal</keyword>
<organism evidence="2 3">
    <name type="scientific">Allohahella marinimesophila</name>
    <dbReference type="NCBI Taxonomy" id="1054972"/>
    <lineage>
        <taxon>Bacteria</taxon>
        <taxon>Pseudomonadati</taxon>
        <taxon>Pseudomonadota</taxon>
        <taxon>Gammaproteobacteria</taxon>
        <taxon>Oceanospirillales</taxon>
        <taxon>Hahellaceae</taxon>
        <taxon>Allohahella</taxon>
    </lineage>
</organism>
<dbReference type="SUPFAM" id="SSF56925">
    <property type="entry name" value="OMPA-like"/>
    <property type="match status" value="1"/>
</dbReference>
<accession>A0ABP7NPA8</accession>
<evidence type="ECO:0000256" key="1">
    <source>
        <dbReference type="SAM" id="SignalP"/>
    </source>
</evidence>
<gene>
    <name evidence="2" type="ORF">GCM10022278_06060</name>
</gene>
<dbReference type="Proteomes" id="UP001501337">
    <property type="component" value="Unassembled WGS sequence"/>
</dbReference>
<name>A0ABP7NPA8_9GAMM</name>
<protein>
    <recommendedName>
        <fullName evidence="4">Outer membrane protein beta-barrel domain-containing protein</fullName>
    </recommendedName>
</protein>
<reference evidence="3" key="1">
    <citation type="journal article" date="2019" name="Int. J. Syst. Evol. Microbiol.">
        <title>The Global Catalogue of Microorganisms (GCM) 10K type strain sequencing project: providing services to taxonomists for standard genome sequencing and annotation.</title>
        <authorList>
            <consortium name="The Broad Institute Genomics Platform"/>
            <consortium name="The Broad Institute Genome Sequencing Center for Infectious Disease"/>
            <person name="Wu L."/>
            <person name="Ma J."/>
        </authorList>
    </citation>
    <scope>NUCLEOTIDE SEQUENCE [LARGE SCALE GENOMIC DNA]</scope>
    <source>
        <strain evidence="3">JCM 17555</strain>
    </source>
</reference>
<dbReference type="InterPro" id="IPR011250">
    <property type="entry name" value="OMP/PagP_B-barrel"/>
</dbReference>
<comment type="caution">
    <text evidence="2">The sequence shown here is derived from an EMBL/GenBank/DDBJ whole genome shotgun (WGS) entry which is preliminary data.</text>
</comment>
<feature type="chain" id="PRO_5045043608" description="Outer membrane protein beta-barrel domain-containing protein" evidence="1">
    <location>
        <begin position="33"/>
        <end position="195"/>
    </location>
</feature>
<keyword evidence="3" id="KW-1185">Reference proteome</keyword>
<sequence>MKHRFIRFLSIARPALLLLSAGFLGFTASAHAIDEIDTPDFERGPYAGLSAGMLFVDAGGEKFSPAVLQADFGYRISELLTTELTAGAGVYDDDSDDAEMSVEFAGGAHMFVGGAFSGRTSIALGLGYTFYELDTQAGASGEPGSQDYRGPSLQFRLEERLKSMPSVILRGGYQHVFLDGDVTIKAAILGAVYEF</sequence>
<dbReference type="RefSeq" id="WP_344803137.1">
    <property type="nucleotide sequence ID" value="NZ_BAABBO010000001.1"/>
</dbReference>
<dbReference type="EMBL" id="BAABBO010000001">
    <property type="protein sequence ID" value="GAA3949688.1"/>
    <property type="molecule type" value="Genomic_DNA"/>
</dbReference>
<proteinExistence type="predicted"/>
<feature type="signal peptide" evidence="1">
    <location>
        <begin position="1"/>
        <end position="32"/>
    </location>
</feature>
<evidence type="ECO:0000313" key="2">
    <source>
        <dbReference type="EMBL" id="GAA3949688.1"/>
    </source>
</evidence>
<evidence type="ECO:0000313" key="3">
    <source>
        <dbReference type="Proteomes" id="UP001501337"/>
    </source>
</evidence>